<feature type="domain" description="PAS" evidence="1">
    <location>
        <begin position="31"/>
        <end position="101"/>
    </location>
</feature>
<dbReference type="Gene3D" id="3.30.450.20">
    <property type="entry name" value="PAS domain"/>
    <property type="match status" value="1"/>
</dbReference>
<dbReference type="PROSITE" id="PS50112">
    <property type="entry name" value="PAS"/>
    <property type="match status" value="1"/>
</dbReference>
<dbReference type="Pfam" id="PF00563">
    <property type="entry name" value="EAL"/>
    <property type="match status" value="1"/>
</dbReference>
<evidence type="ECO:0000259" key="4">
    <source>
        <dbReference type="PROSITE" id="PS50887"/>
    </source>
</evidence>
<dbReference type="PANTHER" id="PTHR44757">
    <property type="entry name" value="DIGUANYLATE CYCLASE DGCP"/>
    <property type="match status" value="1"/>
</dbReference>
<dbReference type="InterPro" id="IPR052155">
    <property type="entry name" value="Biofilm_reg_signaling"/>
</dbReference>
<keyword evidence="6" id="KW-1185">Reference proteome</keyword>
<dbReference type="PANTHER" id="PTHR44757:SF2">
    <property type="entry name" value="BIOFILM ARCHITECTURE MAINTENANCE PROTEIN MBAA"/>
    <property type="match status" value="1"/>
</dbReference>
<dbReference type="AlphaFoldDB" id="S0G1L1"/>
<dbReference type="SMART" id="SM00052">
    <property type="entry name" value="EAL"/>
    <property type="match status" value="1"/>
</dbReference>
<evidence type="ECO:0000259" key="2">
    <source>
        <dbReference type="PROSITE" id="PS50113"/>
    </source>
</evidence>
<dbReference type="PROSITE" id="PS50113">
    <property type="entry name" value="PAC"/>
    <property type="match status" value="1"/>
</dbReference>
<dbReference type="InterPro" id="IPR001633">
    <property type="entry name" value="EAL_dom"/>
</dbReference>
<name>S0G1L1_9BACT</name>
<comment type="caution">
    <text evidence="5">The sequence shown here is derived from an EMBL/GenBank/DDBJ whole genome shotgun (WGS) entry which is preliminary data.</text>
</comment>
<dbReference type="SMART" id="SM00267">
    <property type="entry name" value="GGDEF"/>
    <property type="match status" value="1"/>
</dbReference>
<dbReference type="EMBL" id="APJX01000014">
    <property type="protein sequence ID" value="EMS77601.1"/>
    <property type="molecule type" value="Genomic_DNA"/>
</dbReference>
<dbReference type="Pfam" id="PF13426">
    <property type="entry name" value="PAS_9"/>
    <property type="match status" value="1"/>
</dbReference>
<dbReference type="Gene3D" id="3.20.20.450">
    <property type="entry name" value="EAL domain"/>
    <property type="match status" value="1"/>
</dbReference>
<feature type="domain" description="EAL" evidence="3">
    <location>
        <begin position="343"/>
        <end position="597"/>
    </location>
</feature>
<dbReference type="RefSeq" id="WP_006968498.1">
    <property type="nucleotide sequence ID" value="NZ_APJX01000014.1"/>
</dbReference>
<evidence type="ECO:0000313" key="6">
    <source>
        <dbReference type="Proteomes" id="UP000014216"/>
    </source>
</evidence>
<dbReference type="PROSITE" id="PS50887">
    <property type="entry name" value="GGDEF"/>
    <property type="match status" value="1"/>
</dbReference>
<feature type="domain" description="PAC" evidence="2">
    <location>
        <begin position="105"/>
        <end position="157"/>
    </location>
</feature>
<feature type="domain" description="GGDEF" evidence="4">
    <location>
        <begin position="189"/>
        <end position="334"/>
    </location>
</feature>
<evidence type="ECO:0000313" key="5">
    <source>
        <dbReference type="EMBL" id="EMS77601.1"/>
    </source>
</evidence>
<dbReference type="InterPro" id="IPR035919">
    <property type="entry name" value="EAL_sf"/>
</dbReference>
<dbReference type="Proteomes" id="UP000014216">
    <property type="component" value="Unassembled WGS sequence"/>
</dbReference>
<dbReference type="InterPro" id="IPR035965">
    <property type="entry name" value="PAS-like_dom_sf"/>
</dbReference>
<dbReference type="FunFam" id="3.20.20.450:FF:000001">
    <property type="entry name" value="Cyclic di-GMP phosphodiesterase yahA"/>
    <property type="match status" value="1"/>
</dbReference>
<dbReference type="InterPro" id="IPR029787">
    <property type="entry name" value="Nucleotide_cyclase"/>
</dbReference>
<gene>
    <name evidence="5" type="ORF">Dpo_14c00850</name>
</gene>
<sequence length="601" mass="67319">MADSKICEEDVAGCKQAEEALDKTDEKLQLSEQRYRSIFDEGPFGMGLVKPDARFIAVNKVLCDLLGYTKQELIGQSAVDITYEEDKEKSRKFSRQLFAGITPVVRFKKRYVRKNGDILWVKITSSAIHDKEGNIPYGQIIIESLTESIEAAEKIHLMAYYDSLTGIANLTFHKILIQKTIAHARRHKKTAAVIYIGLDRFKRINDTLGYSVGDLLLKAVADRLTRFLRKSDFVARSVENQTETVISRPGGDEFIVLTHDLIHAHSAARMARRLLKEISAPYDLDGREIFITASMGIALYPDDGEDVDALLLNAEKAMRHTKSKGINNYLFYAKSMHSAVLEILTLENDLHRALERNELVLYYQPKVNAATRIITGMEALIRWNHPEKGLIPPMQFIPIAETSGLIMPIGEFVIRTVCRQIQTWQKAGYKPINVALNVSTHQFKKQDLAGIIKAALQDTMISPNCLGLEITESAIMGNSETERQTLTELNDLGIGLAIDDFGTGYSSLSYLKQLPLDYLKIDKSFIDDVVSDSRDQAIVRATIVMAHGLNMKTIAEGVETEAQLTFLQTHGCDEIQGYLFSRPLPADQIQGIAQHTLRKGG</sequence>
<dbReference type="OrthoDB" id="9759431at2"/>
<dbReference type="Pfam" id="PF00990">
    <property type="entry name" value="GGDEF"/>
    <property type="match status" value="1"/>
</dbReference>
<dbReference type="CDD" id="cd00130">
    <property type="entry name" value="PAS"/>
    <property type="match status" value="1"/>
</dbReference>
<dbReference type="InterPro" id="IPR043128">
    <property type="entry name" value="Rev_trsase/Diguanyl_cyclase"/>
</dbReference>
<dbReference type="SUPFAM" id="SSF55073">
    <property type="entry name" value="Nucleotide cyclase"/>
    <property type="match status" value="1"/>
</dbReference>
<dbReference type="CDD" id="cd01948">
    <property type="entry name" value="EAL"/>
    <property type="match status" value="1"/>
</dbReference>
<protein>
    <submittedName>
        <fullName evidence="5">Diguanylate cyclase/phosphodiesterase with PAS/PAC sensor</fullName>
    </submittedName>
</protein>
<dbReference type="InterPro" id="IPR000014">
    <property type="entry name" value="PAS"/>
</dbReference>
<dbReference type="Gene3D" id="3.30.70.270">
    <property type="match status" value="1"/>
</dbReference>
<dbReference type="CDD" id="cd01949">
    <property type="entry name" value="GGDEF"/>
    <property type="match status" value="1"/>
</dbReference>
<evidence type="ECO:0000259" key="1">
    <source>
        <dbReference type="PROSITE" id="PS50112"/>
    </source>
</evidence>
<dbReference type="NCBIfam" id="TIGR00229">
    <property type="entry name" value="sensory_box"/>
    <property type="match status" value="1"/>
</dbReference>
<evidence type="ECO:0000259" key="3">
    <source>
        <dbReference type="PROSITE" id="PS50883"/>
    </source>
</evidence>
<dbReference type="InterPro" id="IPR000700">
    <property type="entry name" value="PAS-assoc_C"/>
</dbReference>
<dbReference type="SUPFAM" id="SSF55785">
    <property type="entry name" value="PYP-like sensor domain (PAS domain)"/>
    <property type="match status" value="1"/>
</dbReference>
<proteinExistence type="predicted"/>
<organism evidence="5 6">
    <name type="scientific">Desulfotignum phosphitoxidans DSM 13687</name>
    <dbReference type="NCBI Taxonomy" id="1286635"/>
    <lineage>
        <taxon>Bacteria</taxon>
        <taxon>Pseudomonadati</taxon>
        <taxon>Thermodesulfobacteriota</taxon>
        <taxon>Desulfobacteria</taxon>
        <taxon>Desulfobacterales</taxon>
        <taxon>Desulfobacteraceae</taxon>
        <taxon>Desulfotignum</taxon>
    </lineage>
</organism>
<dbReference type="SUPFAM" id="SSF141868">
    <property type="entry name" value="EAL domain-like"/>
    <property type="match status" value="1"/>
</dbReference>
<accession>S0G1L1</accession>
<dbReference type="InterPro" id="IPR000160">
    <property type="entry name" value="GGDEF_dom"/>
</dbReference>
<dbReference type="NCBIfam" id="TIGR00254">
    <property type="entry name" value="GGDEF"/>
    <property type="match status" value="1"/>
</dbReference>
<dbReference type="SMART" id="SM00091">
    <property type="entry name" value="PAS"/>
    <property type="match status" value="1"/>
</dbReference>
<reference evidence="5 6" key="1">
    <citation type="journal article" date="2013" name="Genome Announc.">
        <title>Draft Genome Sequence of Desulfotignum phosphitoxidans DSM 13687 Strain FiPS-3.</title>
        <authorList>
            <person name="Poehlein A."/>
            <person name="Daniel R."/>
            <person name="Simeonova D.D."/>
        </authorList>
    </citation>
    <scope>NUCLEOTIDE SEQUENCE [LARGE SCALE GENOMIC DNA]</scope>
    <source>
        <strain evidence="5 6">DSM 13687</strain>
    </source>
</reference>
<dbReference type="PROSITE" id="PS50883">
    <property type="entry name" value="EAL"/>
    <property type="match status" value="1"/>
</dbReference>